<dbReference type="InterPro" id="IPR011152">
    <property type="entry name" value="Pesterase_MJ0912"/>
</dbReference>
<proteinExistence type="predicted"/>
<dbReference type="Gene3D" id="3.60.21.10">
    <property type="match status" value="1"/>
</dbReference>
<feature type="domain" description="Calcineurin-like phosphoesterase" evidence="1">
    <location>
        <begin position="1"/>
        <end position="168"/>
    </location>
</feature>
<protein>
    <submittedName>
        <fullName evidence="2">Metallophosphoesterase</fullName>
    </submittedName>
</protein>
<sequence>MRLAVIADIHGNQDALDAVLADVRAQGADRLYVNGDVVNRGPDSVSCLNTVLALPQDELAGLTLGNHDDLMLLWHDRSHALPGEWFDDPFWGATDWSARQLNAAGLLNPLRRWPLTVHIEDVGPPVLLAHGSPTHYREALGQFTTDERAAALLDEAGVNVLVASHIHRSMVRLLGQRWFINTGAVGAPFDGDPAARYLQLDLHGGAWVPTIRHVPYDRRGVLERFISSGLLEAGGVSAEIFRLELQTARSLYTPFWDWTEQGGGRRDWDGWRHFLSLHQELLQPQS</sequence>
<organism evidence="2">
    <name type="scientific">Deinococcus sonorensis KR-87</name>
    <dbReference type="NCBI Taxonomy" id="694439"/>
    <lineage>
        <taxon>Bacteria</taxon>
        <taxon>Thermotogati</taxon>
        <taxon>Deinococcota</taxon>
        <taxon>Deinococci</taxon>
        <taxon>Deinococcales</taxon>
        <taxon>Deinococcaceae</taxon>
        <taxon>Deinococcus</taxon>
    </lineage>
</organism>
<dbReference type="InterPro" id="IPR029052">
    <property type="entry name" value="Metallo-depent_PP-like"/>
</dbReference>
<dbReference type="PANTHER" id="PTHR42850">
    <property type="entry name" value="METALLOPHOSPHOESTERASE"/>
    <property type="match status" value="1"/>
</dbReference>
<evidence type="ECO:0000259" key="1">
    <source>
        <dbReference type="Pfam" id="PF00149"/>
    </source>
</evidence>
<dbReference type="PIRSF" id="PIRSF000883">
    <property type="entry name" value="Pesterase_MJ0912"/>
    <property type="match status" value="1"/>
</dbReference>
<dbReference type="SUPFAM" id="SSF56300">
    <property type="entry name" value="Metallo-dependent phosphatases"/>
    <property type="match status" value="1"/>
</dbReference>
<dbReference type="AlphaFoldDB" id="A0AAU7U8E1"/>
<gene>
    <name evidence="2" type="ORF">ABOD76_15275</name>
</gene>
<dbReference type="GO" id="GO:0016791">
    <property type="term" value="F:phosphatase activity"/>
    <property type="evidence" value="ECO:0007669"/>
    <property type="project" value="TreeGrafter"/>
</dbReference>
<dbReference type="InterPro" id="IPR004843">
    <property type="entry name" value="Calcineurin-like_PHP"/>
</dbReference>
<dbReference type="KEGG" id="dsc:ABOD76_15275"/>
<dbReference type="RefSeq" id="WP_350242829.1">
    <property type="nucleotide sequence ID" value="NZ_CP158299.1"/>
</dbReference>
<dbReference type="EMBL" id="CP158299">
    <property type="protein sequence ID" value="XBV84792.1"/>
    <property type="molecule type" value="Genomic_DNA"/>
</dbReference>
<evidence type="ECO:0000313" key="2">
    <source>
        <dbReference type="EMBL" id="XBV84792.1"/>
    </source>
</evidence>
<dbReference type="PANTHER" id="PTHR42850:SF2">
    <property type="entry name" value="BLL5683 PROTEIN"/>
    <property type="match status" value="1"/>
</dbReference>
<name>A0AAU7U8E1_9DEIO</name>
<dbReference type="InterPro" id="IPR050126">
    <property type="entry name" value="Ap4A_hydrolase"/>
</dbReference>
<reference evidence="2" key="1">
    <citation type="submission" date="2024-06" db="EMBL/GenBank/DDBJ databases">
        <title>Draft Genome Sequence of Deinococcus sonorensis Type Strain KR-87, a Biofilm Producing Representative of the Genus Deinococcus.</title>
        <authorList>
            <person name="Boren L.S."/>
            <person name="Grosso R.A."/>
            <person name="Hugenberg-Cox A.N."/>
            <person name="Hill J.T.E."/>
            <person name="Albert C.M."/>
            <person name="Tuohy J.M."/>
        </authorList>
    </citation>
    <scope>NUCLEOTIDE SEQUENCE</scope>
    <source>
        <strain evidence="2">KR-87</strain>
    </source>
</reference>
<accession>A0AAU7U8E1</accession>
<dbReference type="GO" id="GO:0005737">
    <property type="term" value="C:cytoplasm"/>
    <property type="evidence" value="ECO:0007669"/>
    <property type="project" value="TreeGrafter"/>
</dbReference>
<dbReference type="Pfam" id="PF00149">
    <property type="entry name" value="Metallophos"/>
    <property type="match status" value="1"/>
</dbReference>